<dbReference type="InterPro" id="IPR000210">
    <property type="entry name" value="BTB/POZ_dom"/>
</dbReference>
<dbReference type="Proteomes" id="UP000001940">
    <property type="component" value="Chromosome X"/>
</dbReference>
<dbReference type="InParanoid" id="O61761"/>
<accession>O61761</accession>
<keyword evidence="3" id="KW-1185">Reference proteome</keyword>
<dbReference type="PaxDb" id="6239-F56C3.9"/>
<dbReference type="InterPro" id="IPR011333">
    <property type="entry name" value="SKP1/BTB/POZ_sf"/>
</dbReference>
<dbReference type="eggNOG" id="ENOG502SAC5">
    <property type="taxonomic scope" value="Eukaryota"/>
</dbReference>
<dbReference type="OMA" id="RTINQHN"/>
<evidence type="ECO:0000313" key="3">
    <source>
        <dbReference type="Proteomes" id="UP000001940"/>
    </source>
</evidence>
<dbReference type="HOGENOM" id="CLU_1262527_0_0_1"/>
<dbReference type="STRING" id="6239.F56C3.9.1"/>
<dbReference type="GeneID" id="186367"/>
<dbReference type="Gene3D" id="3.30.710.10">
    <property type="entry name" value="Potassium Channel Kv1.1, Chain A"/>
    <property type="match status" value="1"/>
</dbReference>
<dbReference type="RefSeq" id="NP_508258.1">
    <property type="nucleotide sequence ID" value="NM_075857.5"/>
</dbReference>
<dbReference type="WormBase" id="F56C3.9">
    <property type="protein sequence ID" value="CE17900"/>
    <property type="gene ID" value="WBGene00018946"/>
</dbReference>
<evidence type="ECO:0000259" key="1">
    <source>
        <dbReference type="Pfam" id="PF00651"/>
    </source>
</evidence>
<dbReference type="CTD" id="186367"/>
<dbReference type="KEGG" id="cel:CELE_F56C3.9"/>
<proteinExistence type="predicted"/>
<dbReference type="AGR" id="WB:WBGene00018946"/>
<dbReference type="IntAct" id="O61761">
    <property type="interactions" value="2"/>
</dbReference>
<sequence length="206" mass="24599">MTQQKMHMFSTETALRKFQINTQSDTIYVNLNYLAELSEYFHILRTGFYSEMTAEKVNLNDVFAEDLVVFLSYVCPDGFEFDRTINQHNITPLVYFSDRLVFPWVKREVHKYLNSEAFQNEIYDTELLVQLCYLLHSQNYSEIDVVFKKIALIDNPLVVDRLVQEITDSDVQSFFTKKILQYRPYTEKPRPQMFFDWDHTPYSAYV</sequence>
<evidence type="ECO:0000313" key="4">
    <source>
        <dbReference type="WormBase" id="F56C3.9"/>
    </source>
</evidence>
<gene>
    <name evidence="2" type="ORF">CELE_F56C3.9</name>
    <name evidence="2 4" type="ORF">F56C3.9</name>
</gene>
<dbReference type="PIR" id="T33064">
    <property type="entry name" value="T33064"/>
</dbReference>
<reference evidence="2 3" key="1">
    <citation type="journal article" date="1998" name="Science">
        <title>Genome sequence of the nematode C. elegans: a platform for investigating biology.</title>
        <authorList>
            <consortium name="The C. elegans sequencing consortium"/>
            <person name="Sulson J.E."/>
            <person name="Waterston R."/>
        </authorList>
    </citation>
    <scope>NUCLEOTIDE SEQUENCE [LARGE SCALE GENOMIC DNA]</scope>
    <source>
        <strain evidence="2 3">Bristol N2</strain>
    </source>
</reference>
<evidence type="ECO:0000313" key="2">
    <source>
        <dbReference type="EMBL" id="CCD69814.1"/>
    </source>
</evidence>
<feature type="domain" description="BTB" evidence="1">
    <location>
        <begin position="24"/>
        <end position="115"/>
    </location>
</feature>
<dbReference type="EMBL" id="BX284606">
    <property type="protein sequence ID" value="CCD69814.1"/>
    <property type="molecule type" value="Genomic_DNA"/>
</dbReference>
<dbReference type="Pfam" id="PF00651">
    <property type="entry name" value="BTB"/>
    <property type="match status" value="1"/>
</dbReference>
<dbReference type="SUPFAM" id="SSF54695">
    <property type="entry name" value="POZ domain"/>
    <property type="match status" value="1"/>
</dbReference>
<protein>
    <submittedName>
        <fullName evidence="2">BTB domain-containing protein</fullName>
    </submittedName>
</protein>
<dbReference type="AlphaFoldDB" id="O61761"/>
<dbReference type="OrthoDB" id="5804679at2759"/>
<organism evidence="2 3">
    <name type="scientific">Caenorhabditis elegans</name>
    <dbReference type="NCBI Taxonomy" id="6239"/>
    <lineage>
        <taxon>Eukaryota</taxon>
        <taxon>Metazoa</taxon>
        <taxon>Ecdysozoa</taxon>
        <taxon>Nematoda</taxon>
        <taxon>Chromadorea</taxon>
        <taxon>Rhabditida</taxon>
        <taxon>Rhabditina</taxon>
        <taxon>Rhabditomorpha</taxon>
        <taxon>Rhabditoidea</taxon>
        <taxon>Rhabditidae</taxon>
        <taxon>Peloderinae</taxon>
        <taxon>Caenorhabditis</taxon>
    </lineage>
</organism>
<dbReference type="Bgee" id="WBGene00018946">
    <property type="expression patterns" value="Expressed in larva and 2 other cell types or tissues"/>
</dbReference>
<name>O61761_CAEEL</name>
<dbReference type="SMR" id="O61761"/>
<dbReference type="UCSC" id="F56C3.9">
    <property type="organism name" value="c. elegans"/>
</dbReference>
<dbReference type="FunCoup" id="O61761">
    <property type="interactions" value="7"/>
</dbReference>